<accession>A0AA39GQC8</accession>
<dbReference type="EMBL" id="JAPDFR010000001">
    <property type="protein sequence ID" value="KAK0391620.1"/>
    <property type="molecule type" value="Genomic_DNA"/>
</dbReference>
<dbReference type="InterPro" id="IPR003689">
    <property type="entry name" value="ZIP"/>
</dbReference>
<feature type="transmembrane region" description="Helical" evidence="5">
    <location>
        <begin position="506"/>
        <end position="528"/>
    </location>
</feature>
<feature type="transmembrane region" description="Helical" evidence="5">
    <location>
        <begin position="416"/>
        <end position="435"/>
    </location>
</feature>
<name>A0AA39GQC8_SARSR</name>
<evidence type="ECO:0000313" key="7">
    <source>
        <dbReference type="Proteomes" id="UP001175261"/>
    </source>
</evidence>
<feature type="transmembrane region" description="Helical" evidence="5">
    <location>
        <begin position="549"/>
        <end position="569"/>
    </location>
</feature>
<proteinExistence type="predicted"/>
<evidence type="ECO:0000256" key="2">
    <source>
        <dbReference type="ARBA" id="ARBA00022692"/>
    </source>
</evidence>
<feature type="transmembrane region" description="Helical" evidence="5">
    <location>
        <begin position="476"/>
        <end position="500"/>
    </location>
</feature>
<keyword evidence="7" id="KW-1185">Reference proteome</keyword>
<comment type="caution">
    <text evidence="6">The sequence shown here is derived from an EMBL/GenBank/DDBJ whole genome shotgun (WGS) entry which is preliminary data.</text>
</comment>
<evidence type="ECO:0000256" key="1">
    <source>
        <dbReference type="ARBA" id="ARBA00004141"/>
    </source>
</evidence>
<keyword evidence="2 5" id="KW-0812">Transmembrane</keyword>
<evidence type="ECO:0000256" key="5">
    <source>
        <dbReference type="SAM" id="Phobius"/>
    </source>
</evidence>
<comment type="subcellular location">
    <subcellularLocation>
        <location evidence="1">Membrane</location>
        <topology evidence="1">Multi-pass membrane protein</topology>
    </subcellularLocation>
</comment>
<dbReference type="AlphaFoldDB" id="A0AA39GQC8"/>
<dbReference type="Proteomes" id="UP001175261">
    <property type="component" value="Unassembled WGS sequence"/>
</dbReference>
<dbReference type="GO" id="GO:0005886">
    <property type="term" value="C:plasma membrane"/>
    <property type="evidence" value="ECO:0007669"/>
    <property type="project" value="TreeGrafter"/>
</dbReference>
<keyword evidence="3 5" id="KW-1133">Transmembrane helix</keyword>
<evidence type="ECO:0000256" key="3">
    <source>
        <dbReference type="ARBA" id="ARBA00022989"/>
    </source>
</evidence>
<evidence type="ECO:0000256" key="4">
    <source>
        <dbReference type="ARBA" id="ARBA00023136"/>
    </source>
</evidence>
<evidence type="ECO:0000313" key="6">
    <source>
        <dbReference type="EMBL" id="KAK0391620.1"/>
    </source>
</evidence>
<feature type="transmembrane region" description="Helical" evidence="5">
    <location>
        <begin position="126"/>
        <end position="147"/>
    </location>
</feature>
<feature type="transmembrane region" description="Helical" evidence="5">
    <location>
        <begin position="283"/>
        <end position="303"/>
    </location>
</feature>
<feature type="transmembrane region" description="Helical" evidence="5">
    <location>
        <begin position="441"/>
        <end position="464"/>
    </location>
</feature>
<reference evidence="6" key="1">
    <citation type="submission" date="2022-10" db="EMBL/GenBank/DDBJ databases">
        <title>Determination and structural analysis of whole genome sequence of Sarocladium strictum F4-1.</title>
        <authorList>
            <person name="Hu L."/>
            <person name="Jiang Y."/>
        </authorList>
    </citation>
    <scope>NUCLEOTIDE SEQUENCE</scope>
    <source>
        <strain evidence="6">F4-1</strain>
    </source>
</reference>
<dbReference type="Pfam" id="PF02535">
    <property type="entry name" value="Zip"/>
    <property type="match status" value="1"/>
</dbReference>
<organism evidence="6 7">
    <name type="scientific">Sarocladium strictum</name>
    <name type="common">Black bundle disease fungus</name>
    <name type="synonym">Acremonium strictum</name>
    <dbReference type="NCBI Taxonomy" id="5046"/>
    <lineage>
        <taxon>Eukaryota</taxon>
        <taxon>Fungi</taxon>
        <taxon>Dikarya</taxon>
        <taxon>Ascomycota</taxon>
        <taxon>Pezizomycotina</taxon>
        <taxon>Sordariomycetes</taxon>
        <taxon>Hypocreomycetidae</taxon>
        <taxon>Hypocreales</taxon>
        <taxon>Sarocladiaceae</taxon>
        <taxon>Sarocladium</taxon>
    </lineage>
</organism>
<protein>
    <submittedName>
        <fullName evidence="6">Uncharacterized protein</fullName>
    </submittedName>
</protein>
<sequence length="570" mass="61218">MICLSKADEDTFRRTTWNQAPSPLASKHTTCQDLNGISNLREHVEAGQADGGCGGAGGGLFDPSSVGDTRGGDLDDVLPKEVADNKPEVLSDDLISALSVKSGGDGRFLPSPVTPAESSRKITTSWISWILSVVIASLFINNLPLIFSRLSTVHDSSHALADMDYERFANVNVTTSLPVNSMHVIKRESTCGAGRAGDESEYNTPLHAGAVVIVWFVSTLACGFPILAKKLPGLRIPARFFFAVRHFGTGVLIATAFVHLLPTAFISLGDPCLGDFWTNDYEAMPGAIALAAIFFVAVIEMVFHPSRHLPAEPSTPENGVKERSVPMGAPLRRTCSESTALPLRGMAPLHGSTSNIGYGLTHLQAAAPDHVSPIRESQVEFQAANKNNLYQSSHDSSASLTPWKEHKLRKERLQCVLLELGILFHSVFIGMALSVSVGSDFVVLLIAIVFHQTFEGLALGSRIASVTWGEKTKQPWLMAAAYGCTTPIGQAIGLATSSLYRPDSEVGLLLVGIMNAISAGLLTYASLVELLSEDFLSDESWRLLRGKKRVIACVLVFLGAFFMSLVGAWA</sequence>
<dbReference type="GO" id="GO:0005385">
    <property type="term" value="F:zinc ion transmembrane transporter activity"/>
    <property type="evidence" value="ECO:0007669"/>
    <property type="project" value="TreeGrafter"/>
</dbReference>
<gene>
    <name evidence="6" type="ORF">NLU13_1120</name>
</gene>
<dbReference type="PANTHER" id="PTHR11040:SF55">
    <property type="entry name" value="MEMBRANE ZINC ION TRANSPORTER, PUTATIVE (AFU_ORTHOLOGUE AFUA_6G00470)-RELATED"/>
    <property type="match status" value="1"/>
</dbReference>
<keyword evidence="4 5" id="KW-0472">Membrane</keyword>
<feature type="transmembrane region" description="Helical" evidence="5">
    <location>
        <begin position="206"/>
        <end position="228"/>
    </location>
</feature>
<feature type="transmembrane region" description="Helical" evidence="5">
    <location>
        <begin position="240"/>
        <end position="261"/>
    </location>
</feature>
<dbReference type="PANTHER" id="PTHR11040">
    <property type="entry name" value="ZINC/IRON TRANSPORTER"/>
    <property type="match status" value="1"/>
</dbReference>